<accession>A0AAD9DAX6</accession>
<dbReference type="InterPro" id="IPR001148">
    <property type="entry name" value="CA_dom"/>
</dbReference>
<feature type="region of interest" description="Disordered" evidence="7">
    <location>
        <begin position="107"/>
        <end position="148"/>
    </location>
</feature>
<dbReference type="Pfam" id="PF00194">
    <property type="entry name" value="Carb_anhydrase"/>
    <property type="match status" value="1"/>
</dbReference>
<organism evidence="10 11">
    <name type="scientific">Skeletonema marinoi</name>
    <dbReference type="NCBI Taxonomy" id="267567"/>
    <lineage>
        <taxon>Eukaryota</taxon>
        <taxon>Sar</taxon>
        <taxon>Stramenopiles</taxon>
        <taxon>Ochrophyta</taxon>
        <taxon>Bacillariophyta</taxon>
        <taxon>Coscinodiscophyceae</taxon>
        <taxon>Thalassiosirophycidae</taxon>
        <taxon>Thalassiosirales</taxon>
        <taxon>Skeletonemataceae</taxon>
        <taxon>Skeletonema</taxon>
        <taxon>Skeletonema marinoi-dohrnii complex</taxon>
    </lineage>
</organism>
<dbReference type="InterPro" id="IPR036398">
    <property type="entry name" value="CA_dom_sf"/>
</dbReference>
<dbReference type="GO" id="GO:0008270">
    <property type="term" value="F:zinc ion binding"/>
    <property type="evidence" value="ECO:0007669"/>
    <property type="project" value="InterPro"/>
</dbReference>
<comment type="caution">
    <text evidence="10">The sequence shown here is derived from an EMBL/GenBank/DDBJ whole genome shotgun (WGS) entry which is preliminary data.</text>
</comment>
<keyword evidence="8" id="KW-1133">Transmembrane helix</keyword>
<keyword evidence="5 10" id="KW-0456">Lyase</keyword>
<dbReference type="PROSITE" id="PS51144">
    <property type="entry name" value="ALPHA_CA_2"/>
    <property type="match status" value="1"/>
</dbReference>
<dbReference type="PANTHER" id="PTHR18952">
    <property type="entry name" value="CARBONIC ANHYDRASE"/>
    <property type="match status" value="1"/>
</dbReference>
<keyword evidence="8" id="KW-0472">Membrane</keyword>
<feature type="region of interest" description="Disordered" evidence="7">
    <location>
        <begin position="161"/>
        <end position="199"/>
    </location>
</feature>
<proteinExistence type="inferred from homology"/>
<dbReference type="SMART" id="SM01057">
    <property type="entry name" value="Carb_anhydrase"/>
    <property type="match status" value="1"/>
</dbReference>
<evidence type="ECO:0000256" key="6">
    <source>
        <dbReference type="ARBA" id="ARBA00048348"/>
    </source>
</evidence>
<keyword evidence="8" id="KW-0812">Transmembrane</keyword>
<name>A0AAD9DAX6_9STRA</name>
<feature type="region of interest" description="Disordered" evidence="7">
    <location>
        <begin position="399"/>
        <end position="433"/>
    </location>
</feature>
<feature type="domain" description="Alpha-carbonic anhydrase" evidence="9">
    <location>
        <begin position="205"/>
        <end position="520"/>
    </location>
</feature>
<evidence type="ECO:0000256" key="4">
    <source>
        <dbReference type="ARBA" id="ARBA00022833"/>
    </source>
</evidence>
<evidence type="ECO:0000256" key="5">
    <source>
        <dbReference type="ARBA" id="ARBA00023239"/>
    </source>
</evidence>
<dbReference type="EC" id="4.2.1.1" evidence="2"/>
<evidence type="ECO:0000256" key="1">
    <source>
        <dbReference type="ARBA" id="ARBA00010718"/>
    </source>
</evidence>
<feature type="transmembrane region" description="Helical" evidence="8">
    <location>
        <begin position="17"/>
        <end position="38"/>
    </location>
</feature>
<dbReference type="GO" id="GO:0004089">
    <property type="term" value="F:carbonate dehydratase activity"/>
    <property type="evidence" value="ECO:0007669"/>
    <property type="project" value="UniProtKB-EC"/>
</dbReference>
<dbReference type="PANTHER" id="PTHR18952:SF265">
    <property type="entry name" value="CARBONIC ANHYDRASE"/>
    <property type="match status" value="1"/>
</dbReference>
<evidence type="ECO:0000256" key="7">
    <source>
        <dbReference type="SAM" id="MobiDB-lite"/>
    </source>
</evidence>
<comment type="catalytic activity">
    <reaction evidence="6">
        <text>hydrogencarbonate + H(+) = CO2 + H2O</text>
        <dbReference type="Rhea" id="RHEA:10748"/>
        <dbReference type="ChEBI" id="CHEBI:15377"/>
        <dbReference type="ChEBI" id="CHEBI:15378"/>
        <dbReference type="ChEBI" id="CHEBI:16526"/>
        <dbReference type="ChEBI" id="CHEBI:17544"/>
        <dbReference type="EC" id="4.2.1.1"/>
    </reaction>
</comment>
<dbReference type="EMBL" id="JATAAI010000019">
    <property type="protein sequence ID" value="KAK1739063.1"/>
    <property type="molecule type" value="Genomic_DNA"/>
</dbReference>
<evidence type="ECO:0000256" key="8">
    <source>
        <dbReference type="SAM" id="Phobius"/>
    </source>
</evidence>
<dbReference type="AlphaFoldDB" id="A0AAD9DAX6"/>
<protein>
    <recommendedName>
        <fullName evidence="2">carbonic anhydrase</fullName>
        <ecNumber evidence="2">4.2.1.1</ecNumber>
    </recommendedName>
</protein>
<dbReference type="SUPFAM" id="SSF51069">
    <property type="entry name" value="Carbonic anhydrase"/>
    <property type="match status" value="1"/>
</dbReference>
<evidence type="ECO:0000256" key="2">
    <source>
        <dbReference type="ARBA" id="ARBA00012925"/>
    </source>
</evidence>
<dbReference type="Proteomes" id="UP001224775">
    <property type="component" value="Unassembled WGS sequence"/>
</dbReference>
<evidence type="ECO:0000259" key="9">
    <source>
        <dbReference type="PROSITE" id="PS51144"/>
    </source>
</evidence>
<feature type="compositionally biased region" description="Polar residues" evidence="7">
    <location>
        <begin position="399"/>
        <end position="422"/>
    </location>
</feature>
<evidence type="ECO:0000313" key="11">
    <source>
        <dbReference type="Proteomes" id="UP001224775"/>
    </source>
</evidence>
<dbReference type="Gene3D" id="3.10.200.10">
    <property type="entry name" value="Alpha carbonic anhydrase"/>
    <property type="match status" value="1"/>
</dbReference>
<keyword evidence="3" id="KW-0479">Metal-binding</keyword>
<keyword evidence="11" id="KW-1185">Reference proteome</keyword>
<keyword evidence="4" id="KW-0862">Zinc</keyword>
<dbReference type="InterPro" id="IPR023561">
    <property type="entry name" value="Carbonic_anhydrase_a-class"/>
</dbReference>
<sequence length="577" mass="64613">MNALLQELSKLTRRGKVLWLTTFVFSIALLLFGVFNLVPQEKNANAIPVAVELNADESPGVGIFPEEDFSTYFPTNSPTLSPSIEETANYADTTTYHPTVTATASVEPTQQPVASPLSFRPSMQTDVPSREPSQIPSQSTTTFSPPTISPTMSPSAFPIAHPTHVPTSSSSTTTPTWSSSPSTTNMPTQAPLFPTHAEPNQSIPTFFNYNTSQGSRYGPHRWSNVTILNSTNYWDEFGFVENECSKGAQSPIDVCTQPVRHCEEYHEFRAKRGDFKISSEVVEKQILPNKLRALMMRRVGDEPDPPHVDFSGVGYANLDLLNIDIKIPAEHLICGERYDGEMQYYFFHPVKQSLIAVSWLFEAKPGNLVNQHMQLMIDEFQKVYEGNEESCEANMTTIQNQSDTSAGNGNATSTSTRALGSSRNRRTKKEREPIWDPFHSDIQRTIHFWGYRGSLTEPPCSPDSVLWRIMDVPVPISQDQLLQMKNILFNNRDRDSCAFTSTHYKESVARPVSKSIRYYKCTRSDYVSDDERDLCGDLGCQLPYGKDLNRYFEPVVYVTGPPSESPTPLPSIIPTAD</sequence>
<feature type="compositionally biased region" description="Low complexity" evidence="7">
    <location>
        <begin position="162"/>
        <end position="184"/>
    </location>
</feature>
<evidence type="ECO:0000256" key="3">
    <source>
        <dbReference type="ARBA" id="ARBA00022723"/>
    </source>
</evidence>
<gene>
    <name evidence="10" type="ORF">QTG54_010379</name>
</gene>
<feature type="compositionally biased region" description="Low complexity" evidence="7">
    <location>
        <begin position="132"/>
        <end position="148"/>
    </location>
</feature>
<reference evidence="10" key="1">
    <citation type="submission" date="2023-06" db="EMBL/GenBank/DDBJ databases">
        <title>Survivors Of The Sea: Transcriptome response of Skeletonema marinoi to long-term dormancy.</title>
        <authorList>
            <person name="Pinder M.I.M."/>
            <person name="Kourtchenko O."/>
            <person name="Robertson E.K."/>
            <person name="Larsson T."/>
            <person name="Maumus F."/>
            <person name="Osuna-Cruz C.M."/>
            <person name="Vancaester E."/>
            <person name="Stenow R."/>
            <person name="Vandepoele K."/>
            <person name="Ploug H."/>
            <person name="Bruchert V."/>
            <person name="Godhe A."/>
            <person name="Topel M."/>
        </authorList>
    </citation>
    <scope>NUCLEOTIDE SEQUENCE</scope>
    <source>
        <strain evidence="10">R05AC</strain>
    </source>
</reference>
<evidence type="ECO:0000313" key="10">
    <source>
        <dbReference type="EMBL" id="KAK1739063.1"/>
    </source>
</evidence>
<comment type="similarity">
    <text evidence="1">Belongs to the alpha-carbonic anhydrase family.</text>
</comment>